<dbReference type="Pfam" id="PF01292">
    <property type="entry name" value="Ni_hydr_CYTB"/>
    <property type="match status" value="1"/>
</dbReference>
<comment type="cofactor">
    <cofactor evidence="1">
        <name>heme b</name>
        <dbReference type="ChEBI" id="CHEBI:60344"/>
    </cofactor>
</comment>
<evidence type="ECO:0000256" key="12">
    <source>
        <dbReference type="ARBA" id="ARBA00037975"/>
    </source>
</evidence>
<evidence type="ECO:0000256" key="8">
    <source>
        <dbReference type="ARBA" id="ARBA00022982"/>
    </source>
</evidence>
<comment type="subcellular location">
    <subcellularLocation>
        <location evidence="2">Cell membrane</location>
        <topology evidence="2">Multi-pass membrane protein</topology>
    </subcellularLocation>
</comment>
<evidence type="ECO:0000256" key="1">
    <source>
        <dbReference type="ARBA" id="ARBA00001970"/>
    </source>
</evidence>
<keyword evidence="10" id="KW-0408">Iron</keyword>
<dbReference type="Gene3D" id="1.20.950.20">
    <property type="entry name" value="Transmembrane di-heme cytochromes, Chain C"/>
    <property type="match status" value="1"/>
</dbReference>
<proteinExistence type="inferred from homology"/>
<keyword evidence="4" id="KW-1003">Cell membrane</keyword>
<dbReference type="GO" id="GO:0022904">
    <property type="term" value="P:respiratory electron transport chain"/>
    <property type="evidence" value="ECO:0007669"/>
    <property type="project" value="InterPro"/>
</dbReference>
<dbReference type="InterPro" id="IPR016174">
    <property type="entry name" value="Di-haem_cyt_TM"/>
</dbReference>
<accession>A0A511BQS4</accession>
<dbReference type="InterPro" id="IPR052168">
    <property type="entry name" value="Cytochrome_b561_oxidase"/>
</dbReference>
<keyword evidence="9 13" id="KW-1133">Transmembrane helix</keyword>
<keyword evidence="5" id="KW-0349">Heme</keyword>
<evidence type="ECO:0000256" key="3">
    <source>
        <dbReference type="ARBA" id="ARBA00022448"/>
    </source>
</evidence>
<dbReference type="PANTHER" id="PTHR30529:SF6">
    <property type="entry name" value="BLL0291 PROTEIN"/>
    <property type="match status" value="1"/>
</dbReference>
<sequence>MSAMARYSAVAIGLHWAIAALVGTQIVIGLAMVHLALPGELSFSVFLTHRALGVTILALVACRIAWRLTHRPPALPSSCFHAGPVPSLLPRLASGTHGGLYVCQILSPLTGWALASIDDPDMPIGVFGLFDWPLLPLSGAIRFEPVLGVVHRWSGWMFAALIVLHAGAALWHGLVRRDGVMRRMMFAGDVGKKKTPK</sequence>
<feature type="transmembrane region" description="Helical" evidence="13">
    <location>
        <begin position="155"/>
        <end position="175"/>
    </location>
</feature>
<evidence type="ECO:0000256" key="6">
    <source>
        <dbReference type="ARBA" id="ARBA00022692"/>
    </source>
</evidence>
<dbReference type="Proteomes" id="UP000321405">
    <property type="component" value="Unassembled WGS sequence"/>
</dbReference>
<name>A0A511BQS4_9PROT</name>
<dbReference type="InterPro" id="IPR011577">
    <property type="entry name" value="Cyt_b561_bac/Ni-Hgenase"/>
</dbReference>
<dbReference type="PANTHER" id="PTHR30529">
    <property type="entry name" value="CYTOCHROME B561"/>
    <property type="match status" value="1"/>
</dbReference>
<dbReference type="GO" id="GO:0020037">
    <property type="term" value="F:heme binding"/>
    <property type="evidence" value="ECO:0007669"/>
    <property type="project" value="TreeGrafter"/>
</dbReference>
<keyword evidence="11 13" id="KW-0472">Membrane</keyword>
<dbReference type="EMBL" id="BJVC01000004">
    <property type="protein sequence ID" value="GEL02670.1"/>
    <property type="molecule type" value="Genomic_DNA"/>
</dbReference>
<gene>
    <name evidence="15" type="ORF">SSA02_18330</name>
</gene>
<dbReference type="GO" id="GO:0009055">
    <property type="term" value="F:electron transfer activity"/>
    <property type="evidence" value="ECO:0007669"/>
    <property type="project" value="InterPro"/>
</dbReference>
<dbReference type="GO" id="GO:0046872">
    <property type="term" value="F:metal ion binding"/>
    <property type="evidence" value="ECO:0007669"/>
    <property type="project" value="UniProtKB-KW"/>
</dbReference>
<evidence type="ECO:0000256" key="9">
    <source>
        <dbReference type="ARBA" id="ARBA00022989"/>
    </source>
</evidence>
<organism evidence="15 16">
    <name type="scientific">Swaminathania salitolerans</name>
    <dbReference type="NCBI Taxonomy" id="182838"/>
    <lineage>
        <taxon>Bacteria</taxon>
        <taxon>Pseudomonadati</taxon>
        <taxon>Pseudomonadota</taxon>
        <taxon>Alphaproteobacteria</taxon>
        <taxon>Acetobacterales</taxon>
        <taxon>Acetobacteraceae</taxon>
        <taxon>Swaminathania</taxon>
    </lineage>
</organism>
<comment type="similarity">
    <text evidence="12">Belongs to the cytochrome b561 family.</text>
</comment>
<evidence type="ECO:0000256" key="10">
    <source>
        <dbReference type="ARBA" id="ARBA00023004"/>
    </source>
</evidence>
<protein>
    <submittedName>
        <fullName evidence="15">Cytochrome b561</fullName>
    </submittedName>
</protein>
<evidence type="ECO:0000256" key="4">
    <source>
        <dbReference type="ARBA" id="ARBA00022475"/>
    </source>
</evidence>
<dbReference type="AlphaFoldDB" id="A0A511BQS4"/>
<reference evidence="15 16" key="1">
    <citation type="submission" date="2019-07" db="EMBL/GenBank/DDBJ databases">
        <title>Whole genome shotgun sequence of Swaminathania salitolerans NBRC 104436.</title>
        <authorList>
            <person name="Hosoyama A."/>
            <person name="Uohara A."/>
            <person name="Ohji S."/>
            <person name="Ichikawa N."/>
        </authorList>
    </citation>
    <scope>NUCLEOTIDE SEQUENCE [LARGE SCALE GENOMIC DNA]</scope>
    <source>
        <strain evidence="15 16">NBRC 104436</strain>
    </source>
</reference>
<evidence type="ECO:0000256" key="2">
    <source>
        <dbReference type="ARBA" id="ARBA00004651"/>
    </source>
</evidence>
<keyword evidence="7" id="KW-0479">Metal-binding</keyword>
<comment type="caution">
    <text evidence="15">The sequence shown here is derived from an EMBL/GenBank/DDBJ whole genome shotgun (WGS) entry which is preliminary data.</text>
</comment>
<evidence type="ECO:0000313" key="15">
    <source>
        <dbReference type="EMBL" id="GEL02670.1"/>
    </source>
</evidence>
<evidence type="ECO:0000256" key="13">
    <source>
        <dbReference type="SAM" id="Phobius"/>
    </source>
</evidence>
<keyword evidence="6 13" id="KW-0812">Transmembrane</keyword>
<keyword evidence="3" id="KW-0813">Transport</keyword>
<feature type="transmembrane region" description="Helical" evidence="13">
    <location>
        <begin position="12"/>
        <end position="37"/>
    </location>
</feature>
<keyword evidence="16" id="KW-1185">Reference proteome</keyword>
<evidence type="ECO:0000256" key="11">
    <source>
        <dbReference type="ARBA" id="ARBA00023136"/>
    </source>
</evidence>
<feature type="domain" description="Cytochrome b561 bacterial/Ni-hydrogenase" evidence="14">
    <location>
        <begin position="6"/>
        <end position="185"/>
    </location>
</feature>
<evidence type="ECO:0000256" key="5">
    <source>
        <dbReference type="ARBA" id="ARBA00022617"/>
    </source>
</evidence>
<evidence type="ECO:0000256" key="7">
    <source>
        <dbReference type="ARBA" id="ARBA00022723"/>
    </source>
</evidence>
<evidence type="ECO:0000313" key="16">
    <source>
        <dbReference type="Proteomes" id="UP000321405"/>
    </source>
</evidence>
<keyword evidence="8" id="KW-0249">Electron transport</keyword>
<evidence type="ECO:0000259" key="14">
    <source>
        <dbReference type="Pfam" id="PF01292"/>
    </source>
</evidence>
<dbReference type="SUPFAM" id="SSF81342">
    <property type="entry name" value="Transmembrane di-heme cytochromes"/>
    <property type="match status" value="1"/>
</dbReference>
<dbReference type="GO" id="GO:0005886">
    <property type="term" value="C:plasma membrane"/>
    <property type="evidence" value="ECO:0007669"/>
    <property type="project" value="UniProtKB-SubCell"/>
</dbReference>